<keyword evidence="5 8" id="KW-1133">Transmembrane helix</keyword>
<dbReference type="GO" id="GO:0043093">
    <property type="term" value="P:FtsZ-dependent cytokinesis"/>
    <property type="evidence" value="ECO:0007669"/>
    <property type="project" value="UniProtKB-UniRule"/>
</dbReference>
<evidence type="ECO:0000256" key="4">
    <source>
        <dbReference type="ARBA" id="ARBA00022692"/>
    </source>
</evidence>
<keyword evidence="11" id="KW-1185">Reference proteome</keyword>
<organism evidence="10 11">
    <name type="scientific">Allobacillus saliphilus</name>
    <dbReference type="NCBI Taxonomy" id="2912308"/>
    <lineage>
        <taxon>Bacteria</taxon>
        <taxon>Bacillati</taxon>
        <taxon>Bacillota</taxon>
        <taxon>Bacilli</taxon>
        <taxon>Bacillales</taxon>
        <taxon>Bacillaceae</taxon>
        <taxon>Allobacillus</taxon>
    </lineage>
</organism>
<evidence type="ECO:0000256" key="1">
    <source>
        <dbReference type="ARBA" id="ARBA00004370"/>
    </source>
</evidence>
<dbReference type="PANTHER" id="PTHR37820:SF1">
    <property type="entry name" value="CELL DIVISION PROTEIN FTSQ"/>
    <property type="match status" value="1"/>
</dbReference>
<feature type="transmembrane region" description="Helical" evidence="8">
    <location>
        <begin position="28"/>
        <end position="45"/>
    </location>
</feature>
<reference evidence="10 11" key="1">
    <citation type="submission" date="2021-04" db="EMBL/GenBank/DDBJ databases">
        <title>Allobacillus sp. nov. SKP8-2 isolated from shrimp paste.</title>
        <authorList>
            <person name="Tanasupawat S."/>
            <person name="Yiamsombat S."/>
            <person name="Kanchanasin P."/>
            <person name="Kuncharoen N."/>
        </authorList>
    </citation>
    <scope>NUCLEOTIDE SEQUENCE [LARGE SCALE GENOMIC DNA]</scope>
    <source>
        <strain evidence="10 11">SKP8-2</strain>
    </source>
</reference>
<dbReference type="PANTHER" id="PTHR37820">
    <property type="entry name" value="CELL DIVISION PROTEIN DIVIB"/>
    <property type="match status" value="1"/>
</dbReference>
<gene>
    <name evidence="8" type="primary">divIB</name>
    <name evidence="10" type="ORF">KC820_01415</name>
</gene>
<comment type="function">
    <text evidence="8">Cell division protein that may be involved in stabilizing or promoting the assembly of the division complex.</text>
</comment>
<dbReference type="EMBL" id="JAGSIE010000005">
    <property type="protein sequence ID" value="MBR7552800.1"/>
    <property type="molecule type" value="Genomic_DNA"/>
</dbReference>
<evidence type="ECO:0000256" key="2">
    <source>
        <dbReference type="ARBA" id="ARBA00022475"/>
    </source>
</evidence>
<comment type="subcellular location">
    <subcellularLocation>
        <location evidence="8">Cell membrane</location>
        <topology evidence="8">Single-pass type II membrane protein</topology>
    </subcellularLocation>
    <subcellularLocation>
        <location evidence="1">Membrane</location>
    </subcellularLocation>
    <text evidence="8">Localizes to the division septum.</text>
</comment>
<evidence type="ECO:0000313" key="10">
    <source>
        <dbReference type="EMBL" id="MBR7552800.1"/>
    </source>
</evidence>
<dbReference type="InterPro" id="IPR034746">
    <property type="entry name" value="POTRA"/>
</dbReference>
<dbReference type="GO" id="GO:0032153">
    <property type="term" value="C:cell division site"/>
    <property type="evidence" value="ECO:0007669"/>
    <property type="project" value="UniProtKB-UniRule"/>
</dbReference>
<keyword evidence="7 8" id="KW-0131">Cell cycle</keyword>
<dbReference type="HAMAP" id="MF_00912">
    <property type="entry name" value="DivIB"/>
    <property type="match status" value="1"/>
</dbReference>
<comment type="caution">
    <text evidence="10">The sequence shown here is derived from an EMBL/GenBank/DDBJ whole genome shotgun (WGS) entry which is preliminary data.</text>
</comment>
<dbReference type="InterPro" id="IPR005548">
    <property type="entry name" value="Cell_div_FtsQ/DivIB_C"/>
</dbReference>
<dbReference type="InterPro" id="IPR026580">
    <property type="entry name" value="DivIB"/>
</dbReference>
<accession>A0A941CU71</accession>
<dbReference type="Proteomes" id="UP000675431">
    <property type="component" value="Unassembled WGS sequence"/>
</dbReference>
<proteinExistence type="inferred from homology"/>
<keyword evidence="2 8" id="KW-1003">Cell membrane</keyword>
<keyword evidence="3 8" id="KW-0132">Cell division</keyword>
<dbReference type="AlphaFoldDB" id="A0A941CU71"/>
<name>A0A941CU71_9BACI</name>
<feature type="domain" description="POTRA" evidence="9">
    <location>
        <begin position="50"/>
        <end position="118"/>
    </location>
</feature>
<dbReference type="RefSeq" id="WP_212367371.1">
    <property type="nucleotide sequence ID" value="NZ_JAGSIE010000005.1"/>
</dbReference>
<evidence type="ECO:0000256" key="7">
    <source>
        <dbReference type="ARBA" id="ARBA00023306"/>
    </source>
</evidence>
<dbReference type="GO" id="GO:0005886">
    <property type="term" value="C:plasma membrane"/>
    <property type="evidence" value="ECO:0007669"/>
    <property type="project" value="UniProtKB-SubCell"/>
</dbReference>
<evidence type="ECO:0000256" key="6">
    <source>
        <dbReference type="ARBA" id="ARBA00023136"/>
    </source>
</evidence>
<sequence>MADKKIISIEDRIPQLKKARKRKANRRFVMYLTIILLLVLVIVYIQSPLSYVKSIDVKGNHRVEESKVIELSEISMDENYWGVELDQAKDFILNHPEISSVEIERKWYNGYEITISELARVAYVREGDHYYPILEDGTMLKDQQLGQPLGDAPLLHDFNSPEMLRLLTEQLEKLPESINQLLSEIYWIPNEINNYKILIYTADGHEVIASIRDFSSKIKLYPSITAQIQPNQEGVIHIDVGAYFQPYSSEEEVSTQENQVESQQ</sequence>
<keyword evidence="6 8" id="KW-0472">Membrane</keyword>
<evidence type="ECO:0000256" key="3">
    <source>
        <dbReference type="ARBA" id="ARBA00022618"/>
    </source>
</evidence>
<dbReference type="Gene3D" id="3.10.20.310">
    <property type="entry name" value="membrane protein fhac"/>
    <property type="match status" value="1"/>
</dbReference>
<evidence type="ECO:0000256" key="5">
    <source>
        <dbReference type="ARBA" id="ARBA00022989"/>
    </source>
</evidence>
<dbReference type="InterPro" id="IPR013685">
    <property type="entry name" value="POTRA_FtsQ_type"/>
</dbReference>
<evidence type="ECO:0000256" key="8">
    <source>
        <dbReference type="HAMAP-Rule" id="MF_00912"/>
    </source>
</evidence>
<dbReference type="Pfam" id="PF03799">
    <property type="entry name" value="FtsQ_DivIB_C"/>
    <property type="match status" value="1"/>
</dbReference>
<keyword evidence="4 8" id="KW-0812">Transmembrane</keyword>
<comment type="similarity">
    <text evidence="8">Belongs to the FtsQ/DivIB family. DivIB subfamily.</text>
</comment>
<dbReference type="InterPro" id="IPR050487">
    <property type="entry name" value="FtsQ_DivIB"/>
</dbReference>
<protein>
    <recommendedName>
        <fullName evidence="8">Cell division protein DivIB</fullName>
    </recommendedName>
</protein>
<dbReference type="PROSITE" id="PS51779">
    <property type="entry name" value="POTRA"/>
    <property type="match status" value="1"/>
</dbReference>
<dbReference type="Pfam" id="PF08478">
    <property type="entry name" value="POTRA_1"/>
    <property type="match status" value="1"/>
</dbReference>
<dbReference type="Gene3D" id="3.40.50.10960">
    <property type="match status" value="1"/>
</dbReference>
<evidence type="ECO:0000313" key="11">
    <source>
        <dbReference type="Proteomes" id="UP000675431"/>
    </source>
</evidence>
<evidence type="ECO:0000259" key="9">
    <source>
        <dbReference type="PROSITE" id="PS51779"/>
    </source>
</evidence>